<reference evidence="9 10" key="1">
    <citation type="submission" date="2022-12" db="EMBL/GenBank/DDBJ databases">
        <title>Genomic features and morphological characterization of a novel Knufia sp. strain isolated from spacecraft assembly facility.</title>
        <authorList>
            <person name="Teixeira M."/>
            <person name="Chander A.M."/>
            <person name="Stajich J.E."/>
            <person name="Venkateswaran K."/>
        </authorList>
    </citation>
    <scope>NUCLEOTIDE SEQUENCE [LARGE SCALE GENOMIC DNA]</scope>
    <source>
        <strain evidence="9 10">FJI-L2-BK-P2</strain>
    </source>
</reference>
<evidence type="ECO:0000256" key="2">
    <source>
        <dbReference type="ARBA" id="ARBA00006013"/>
    </source>
</evidence>
<sequence>MPPNGQLVGDGVQHVGYIGLGNAGFSMASNLPKAGYKLVVHDVDSTKTDRAAREWKNTVASQGKPETFSDCEVIVTMLPQGKVV</sequence>
<dbReference type="InterPro" id="IPR036291">
    <property type="entry name" value="NAD(P)-bd_dom_sf"/>
</dbReference>
<evidence type="ECO:0000256" key="1">
    <source>
        <dbReference type="ARBA" id="ARBA00005109"/>
    </source>
</evidence>
<comment type="pathway">
    <text evidence="1">Amino-acid degradation; L-valine degradation.</text>
</comment>
<dbReference type="EC" id="1.1.1.31" evidence="3"/>
<evidence type="ECO:0000313" key="9">
    <source>
        <dbReference type="EMBL" id="KAK5953648.1"/>
    </source>
</evidence>
<evidence type="ECO:0000256" key="5">
    <source>
        <dbReference type="ARBA" id="ARBA00023002"/>
    </source>
</evidence>
<proteinExistence type="inferred from homology"/>
<keyword evidence="4" id="KW-0101">Branched-chain amino acid catabolism</keyword>
<protein>
    <recommendedName>
        <fullName evidence="3">3-hydroxyisobutyrate dehydrogenase</fullName>
        <ecNumber evidence="3">1.1.1.31</ecNumber>
    </recommendedName>
</protein>
<name>A0AAN8EKR7_9EURO</name>
<dbReference type="InterPro" id="IPR006115">
    <property type="entry name" value="6PGDH_NADP-bd"/>
</dbReference>
<keyword evidence="5" id="KW-0560">Oxidoreductase</keyword>
<dbReference type="Gene3D" id="3.40.50.720">
    <property type="entry name" value="NAD(P)-binding Rossmann-like Domain"/>
    <property type="match status" value="1"/>
</dbReference>
<comment type="catalytic activity">
    <reaction evidence="7">
        <text>3-hydroxy-2-methylpropanoate + NAD(+) = 2-methyl-3-oxopropanoate + NADH + H(+)</text>
        <dbReference type="Rhea" id="RHEA:17681"/>
        <dbReference type="ChEBI" id="CHEBI:11805"/>
        <dbReference type="ChEBI" id="CHEBI:15378"/>
        <dbReference type="ChEBI" id="CHEBI:57540"/>
        <dbReference type="ChEBI" id="CHEBI:57700"/>
        <dbReference type="ChEBI" id="CHEBI:57945"/>
        <dbReference type="EC" id="1.1.1.31"/>
    </reaction>
</comment>
<dbReference type="SUPFAM" id="SSF51735">
    <property type="entry name" value="NAD(P)-binding Rossmann-fold domains"/>
    <property type="match status" value="1"/>
</dbReference>
<dbReference type="Proteomes" id="UP001316803">
    <property type="component" value="Unassembled WGS sequence"/>
</dbReference>
<comment type="caution">
    <text evidence="9">The sequence shown here is derived from an EMBL/GenBank/DDBJ whole genome shotgun (WGS) entry which is preliminary data.</text>
</comment>
<dbReference type="GO" id="GO:0008442">
    <property type="term" value="F:3-hydroxyisobutyrate dehydrogenase activity"/>
    <property type="evidence" value="ECO:0007669"/>
    <property type="project" value="UniProtKB-EC"/>
</dbReference>
<evidence type="ECO:0000256" key="3">
    <source>
        <dbReference type="ARBA" id="ARBA00012991"/>
    </source>
</evidence>
<accession>A0AAN8EKR7</accession>
<dbReference type="GO" id="GO:0009083">
    <property type="term" value="P:branched-chain amino acid catabolic process"/>
    <property type="evidence" value="ECO:0007669"/>
    <property type="project" value="UniProtKB-KW"/>
</dbReference>
<dbReference type="PANTHER" id="PTHR22981:SF7">
    <property type="entry name" value="3-HYDROXYISOBUTYRATE DEHYDROGENASE, MITOCHONDRIAL"/>
    <property type="match status" value="1"/>
</dbReference>
<dbReference type="GO" id="GO:0050661">
    <property type="term" value="F:NADP binding"/>
    <property type="evidence" value="ECO:0007669"/>
    <property type="project" value="InterPro"/>
</dbReference>
<keyword evidence="6" id="KW-0520">NAD</keyword>
<dbReference type="PANTHER" id="PTHR22981">
    <property type="entry name" value="3-HYDROXYISOBUTYRATE DEHYDROGENASE-RELATED"/>
    <property type="match status" value="1"/>
</dbReference>
<keyword evidence="10" id="KW-1185">Reference proteome</keyword>
<feature type="domain" description="6-phosphogluconate dehydrogenase NADP-binding" evidence="8">
    <location>
        <begin position="15"/>
        <end position="84"/>
    </location>
</feature>
<dbReference type="AlphaFoldDB" id="A0AAN8EKR7"/>
<dbReference type="EMBL" id="JAKLMC020000011">
    <property type="protein sequence ID" value="KAK5953648.1"/>
    <property type="molecule type" value="Genomic_DNA"/>
</dbReference>
<evidence type="ECO:0000256" key="7">
    <source>
        <dbReference type="ARBA" id="ARBA00049197"/>
    </source>
</evidence>
<organism evidence="9 10">
    <name type="scientific">Knufia fluminis</name>
    <dbReference type="NCBI Taxonomy" id="191047"/>
    <lineage>
        <taxon>Eukaryota</taxon>
        <taxon>Fungi</taxon>
        <taxon>Dikarya</taxon>
        <taxon>Ascomycota</taxon>
        <taxon>Pezizomycotina</taxon>
        <taxon>Eurotiomycetes</taxon>
        <taxon>Chaetothyriomycetidae</taxon>
        <taxon>Chaetothyriales</taxon>
        <taxon>Trichomeriaceae</taxon>
        <taxon>Knufia</taxon>
    </lineage>
</organism>
<gene>
    <name evidence="9" type="ORF">OHC33_005592</name>
</gene>
<evidence type="ECO:0000259" key="8">
    <source>
        <dbReference type="Pfam" id="PF03446"/>
    </source>
</evidence>
<comment type="similarity">
    <text evidence="2">Belongs to the HIBADH-related family. 3-hydroxyisobutyrate dehydrogenase subfamily.</text>
</comment>
<evidence type="ECO:0000256" key="4">
    <source>
        <dbReference type="ARBA" id="ARBA00022456"/>
    </source>
</evidence>
<dbReference type="Pfam" id="PF03446">
    <property type="entry name" value="NAD_binding_2"/>
    <property type="match status" value="1"/>
</dbReference>
<evidence type="ECO:0000313" key="10">
    <source>
        <dbReference type="Proteomes" id="UP001316803"/>
    </source>
</evidence>
<evidence type="ECO:0000256" key="6">
    <source>
        <dbReference type="ARBA" id="ARBA00023027"/>
    </source>
</evidence>